<proteinExistence type="predicted"/>
<feature type="domain" description="F-box" evidence="1">
    <location>
        <begin position="46"/>
        <end position="91"/>
    </location>
</feature>
<reference evidence="2 3" key="1">
    <citation type="journal article" date="2023" name="Hortic Res">
        <title>The complete reference genome for grapevine (Vitis vinifera L.) genetics and breeding.</title>
        <authorList>
            <person name="Shi X."/>
            <person name="Cao S."/>
            <person name="Wang X."/>
            <person name="Huang S."/>
            <person name="Wang Y."/>
            <person name="Liu Z."/>
            <person name="Liu W."/>
            <person name="Leng X."/>
            <person name="Peng Y."/>
            <person name="Wang N."/>
            <person name="Wang Y."/>
            <person name="Ma Z."/>
            <person name="Xu X."/>
            <person name="Zhang F."/>
            <person name="Xue H."/>
            <person name="Zhong H."/>
            <person name="Wang Y."/>
            <person name="Zhang K."/>
            <person name="Velt A."/>
            <person name="Avia K."/>
            <person name="Holtgrawe D."/>
            <person name="Grimplet J."/>
            <person name="Matus J.T."/>
            <person name="Ware D."/>
            <person name="Wu X."/>
            <person name="Wang H."/>
            <person name="Liu C."/>
            <person name="Fang Y."/>
            <person name="Rustenholz C."/>
            <person name="Cheng Z."/>
            <person name="Xiao H."/>
            <person name="Zhou Y."/>
        </authorList>
    </citation>
    <scope>NUCLEOTIDE SEQUENCE [LARGE SCALE GENOMIC DNA]</scope>
    <source>
        <strain evidence="3">cv. Pinot noir / PN40024</strain>
        <tissue evidence="2">Leaf</tissue>
    </source>
</reference>
<dbReference type="Proteomes" id="UP001227230">
    <property type="component" value="Chromosome 1"/>
</dbReference>
<evidence type="ECO:0000313" key="3">
    <source>
        <dbReference type="Proteomes" id="UP001227230"/>
    </source>
</evidence>
<dbReference type="EMBL" id="CP126648">
    <property type="protein sequence ID" value="WJZ80221.1"/>
    <property type="molecule type" value="Genomic_DNA"/>
</dbReference>
<dbReference type="InterPro" id="IPR013187">
    <property type="entry name" value="F-box-assoc_dom_typ3"/>
</dbReference>
<dbReference type="Gene3D" id="1.20.1280.50">
    <property type="match status" value="1"/>
</dbReference>
<dbReference type="InterPro" id="IPR017451">
    <property type="entry name" value="F-box-assoc_interact_dom"/>
</dbReference>
<dbReference type="NCBIfam" id="TIGR01640">
    <property type="entry name" value="F_box_assoc_1"/>
    <property type="match status" value="1"/>
</dbReference>
<dbReference type="PANTHER" id="PTHR31111:SF138">
    <property type="entry name" value="F-BOX ASSOCIATED DOMAIN-CONTAINING PROTEIN"/>
    <property type="match status" value="1"/>
</dbReference>
<evidence type="ECO:0000313" key="2">
    <source>
        <dbReference type="EMBL" id="WJZ80221.1"/>
    </source>
</evidence>
<dbReference type="InterPro" id="IPR001810">
    <property type="entry name" value="F-box_dom"/>
</dbReference>
<name>A0ABY9BBZ3_VITVI</name>
<protein>
    <recommendedName>
        <fullName evidence="1">F-box domain-containing protein</fullName>
    </recommendedName>
</protein>
<dbReference type="CDD" id="cd22157">
    <property type="entry name" value="F-box_AtFBW1-like"/>
    <property type="match status" value="1"/>
</dbReference>
<dbReference type="Pfam" id="PF00646">
    <property type="entry name" value="F-box"/>
    <property type="match status" value="1"/>
</dbReference>
<dbReference type="InterPro" id="IPR036047">
    <property type="entry name" value="F-box-like_dom_sf"/>
</dbReference>
<evidence type="ECO:0000259" key="1">
    <source>
        <dbReference type="PROSITE" id="PS50181"/>
    </source>
</evidence>
<organism evidence="2 3">
    <name type="scientific">Vitis vinifera</name>
    <name type="common">Grape</name>
    <dbReference type="NCBI Taxonomy" id="29760"/>
    <lineage>
        <taxon>Eukaryota</taxon>
        <taxon>Viridiplantae</taxon>
        <taxon>Streptophyta</taxon>
        <taxon>Embryophyta</taxon>
        <taxon>Tracheophyta</taxon>
        <taxon>Spermatophyta</taxon>
        <taxon>Magnoliopsida</taxon>
        <taxon>eudicotyledons</taxon>
        <taxon>Gunneridae</taxon>
        <taxon>Pentapetalae</taxon>
        <taxon>rosids</taxon>
        <taxon>Vitales</taxon>
        <taxon>Vitaceae</taxon>
        <taxon>Viteae</taxon>
        <taxon>Vitis</taxon>
    </lineage>
</organism>
<keyword evidence="3" id="KW-1185">Reference proteome</keyword>
<dbReference type="PANTHER" id="PTHR31111">
    <property type="entry name" value="BNAA05G37150D PROTEIN-RELATED"/>
    <property type="match status" value="1"/>
</dbReference>
<sequence>MNRRLYDAKACRRTWIGATIDRKSDEYFKHHVVRNENGACHPLAAITAVVQIPDDVVVEILARLPVKSLLRFRCVCKLWRSIISDSSFIELHRTLSVTRAGGNLLLLCFPSVAHWPWRLLFYIDHSEEEGHCNAFRNDFSLSGFSECINGLICQDDPQPQVCNLSTKERVILPTTAINFPKWIQTSSHCSLGFEPRNNTYKILRTWKVYWSSLDWSSRFEIFTLGSNTWRSLIPESNISVPGNRHSVCVGGTMYWNNLREKNVVAFDVAEERFRLVPSPCRTIHSAIVQLDGRVAMVNYHGLVDGGDSMRVWVLEDDRNGTWSMEKKIVFPSIWRDVKRGMPSFCHLIFETTHGAELVFFPQSESSEKIYVVYYDIERRRMRFKSLVKPEMYGVGCPPSVCNYVESLESLREIINPNNS</sequence>
<accession>A0ABY9BBZ3</accession>
<gene>
    <name evidence="2" type="ORF">VitviT2T_000157</name>
</gene>
<dbReference type="Pfam" id="PF08268">
    <property type="entry name" value="FBA_3"/>
    <property type="match status" value="1"/>
</dbReference>
<dbReference type="SUPFAM" id="SSF81383">
    <property type="entry name" value="F-box domain"/>
    <property type="match status" value="1"/>
</dbReference>
<dbReference type="SMART" id="SM00256">
    <property type="entry name" value="FBOX"/>
    <property type="match status" value="1"/>
</dbReference>
<dbReference type="PROSITE" id="PS50181">
    <property type="entry name" value="FBOX"/>
    <property type="match status" value="1"/>
</dbReference>